<dbReference type="InterPro" id="IPR006179">
    <property type="entry name" value="5_nucleotidase/apyrase"/>
</dbReference>
<protein>
    <submittedName>
        <fullName evidence="6">Adenosine 5'-phosphatase</fullName>
        <ecNumber evidence="6">3.1.3.5</ecNumber>
    </submittedName>
</protein>
<feature type="signal peptide" evidence="3">
    <location>
        <begin position="1"/>
        <end position="24"/>
    </location>
</feature>
<comment type="similarity">
    <text evidence="1 3">Belongs to the 5'-nucleotidase family.</text>
</comment>
<evidence type="ECO:0000256" key="3">
    <source>
        <dbReference type="RuleBase" id="RU362119"/>
    </source>
</evidence>
<dbReference type="EC" id="3.1.3.5" evidence="6"/>
<dbReference type="InterPro" id="IPR004843">
    <property type="entry name" value="Calcineurin-like_PHP"/>
</dbReference>
<dbReference type="GeneID" id="25726325"/>
<dbReference type="InterPro" id="IPR006146">
    <property type="entry name" value="5'-Nucleotdase_CS"/>
</dbReference>
<dbReference type="SUPFAM" id="SSF49785">
    <property type="entry name" value="Galactose-binding domain-like"/>
    <property type="match status" value="1"/>
</dbReference>
<dbReference type="Gene3D" id="3.60.21.10">
    <property type="match status" value="1"/>
</dbReference>
<dbReference type="EMBL" id="KK100235">
    <property type="protein sequence ID" value="KIZ07738.1"/>
    <property type="molecule type" value="Genomic_DNA"/>
</dbReference>
<evidence type="ECO:0000259" key="4">
    <source>
        <dbReference type="Pfam" id="PF00149"/>
    </source>
</evidence>
<keyword evidence="2 3" id="KW-0732">Signal</keyword>
<dbReference type="SUPFAM" id="SSF56300">
    <property type="entry name" value="Metallo-dependent phosphatases"/>
    <property type="match status" value="1"/>
</dbReference>
<dbReference type="InterPro" id="IPR008979">
    <property type="entry name" value="Galactose-bd-like_sf"/>
</dbReference>
<dbReference type="SUPFAM" id="SSF55816">
    <property type="entry name" value="5'-nucleotidase (syn. UDP-sugar hydrolase), C-terminal domain"/>
    <property type="match status" value="1"/>
</dbReference>
<sequence>MPQMGPSVLMVALLAFGGLLPCMALNLKIVHINDNHARFDPATSSFGPCGLTAAAQAQCFGGFSRIATAVKQARKDAAAAGQDILVLHAGDQFQGTTWDFVYSRNGIHVAQRFLNLIGLDAFTPGNHEFDYSPAVLGPYLGLLNTTTTSCNIDSSKEPLLAGNIKPFALVTLPISGAKVAIIGLTTADTPSSSSPGPNLVFSDPATSLATCAASAKAAGANIIIALTHVGANVDVALAANPALADVDLIIGGHSHSLFYTGTPPALLVKPMTVAETTPVFGAYPRPVANGAKSIPVTSALWGSRYLGVLDTVFSATGDLTAISGKPLLLGGADSSNPVASDNATDALLLALRGPVDALAAEVVGTSSVYLTGTTGLAGTPDATLANPVRQKETNLGNLFCDAIQWFIKTNILADPALKGLPLVSIQNGGGIRASIPAGTIKQGDLITVSPFGNYVVVKRVSAANVIAALQNGVSQWSATAPAGRFPQVAGLRYAFSSAQPAAQRLGRVVLDDGRELGVQYTGDVIVATNQFMGLVPAGDGYTVLGDAPLIIDTSRPLNEVLSAYIATFTPIAPAVDGRIGDCSVNPGALLCPQNLPVSALPVKQSSTRAVKLRTTKRKVNGTAALAVNGVFDDFILTGSSKNPWFEIDLQSNLTVESVALFAPTLRANEVLPIKDYLATDSLVVRVSTVASKKTKLYTGTSATLCGTLTLPLAAQANSTTGSVLKCALSGSAGTQALPKGRFISIALQRAKNKAGQLLFAELKLVTRLT</sequence>
<dbReference type="RefSeq" id="XP_013906757.1">
    <property type="nucleotide sequence ID" value="XM_014051303.1"/>
</dbReference>
<dbReference type="KEGG" id="mng:MNEG_0207"/>
<name>A0A0D2KCF0_9CHLO</name>
<organism evidence="6 7">
    <name type="scientific">Monoraphidium neglectum</name>
    <dbReference type="NCBI Taxonomy" id="145388"/>
    <lineage>
        <taxon>Eukaryota</taxon>
        <taxon>Viridiplantae</taxon>
        <taxon>Chlorophyta</taxon>
        <taxon>core chlorophytes</taxon>
        <taxon>Chlorophyceae</taxon>
        <taxon>CS clade</taxon>
        <taxon>Sphaeropleales</taxon>
        <taxon>Selenastraceae</taxon>
        <taxon>Monoraphidium</taxon>
    </lineage>
</organism>
<dbReference type="OrthoDB" id="531680at2759"/>
<dbReference type="GO" id="GO:0000166">
    <property type="term" value="F:nucleotide binding"/>
    <property type="evidence" value="ECO:0007669"/>
    <property type="project" value="UniProtKB-KW"/>
</dbReference>
<feature type="domain" description="5'-Nucleotidase C-terminal" evidence="5">
    <location>
        <begin position="386"/>
        <end position="545"/>
    </location>
</feature>
<dbReference type="PANTHER" id="PTHR11575">
    <property type="entry name" value="5'-NUCLEOTIDASE-RELATED"/>
    <property type="match status" value="1"/>
</dbReference>
<dbReference type="InterPro" id="IPR029052">
    <property type="entry name" value="Metallo-depent_PP-like"/>
</dbReference>
<feature type="chain" id="PRO_5005113052" evidence="3">
    <location>
        <begin position="25"/>
        <end position="769"/>
    </location>
</feature>
<keyword evidence="7" id="KW-1185">Reference proteome</keyword>
<proteinExistence type="inferred from homology"/>
<evidence type="ECO:0000256" key="1">
    <source>
        <dbReference type="ARBA" id="ARBA00006654"/>
    </source>
</evidence>
<evidence type="ECO:0000313" key="7">
    <source>
        <dbReference type="Proteomes" id="UP000054498"/>
    </source>
</evidence>
<accession>A0A0D2KCF0</accession>
<dbReference type="GO" id="GO:0009166">
    <property type="term" value="P:nucleotide catabolic process"/>
    <property type="evidence" value="ECO:0007669"/>
    <property type="project" value="InterPro"/>
</dbReference>
<dbReference type="GO" id="GO:0008253">
    <property type="term" value="F:5'-nucleotidase activity"/>
    <property type="evidence" value="ECO:0007669"/>
    <property type="project" value="UniProtKB-EC"/>
</dbReference>
<dbReference type="PRINTS" id="PR01607">
    <property type="entry name" value="APYRASEFAMLY"/>
</dbReference>
<dbReference type="Pfam" id="PF02872">
    <property type="entry name" value="5_nucleotid_C"/>
    <property type="match status" value="1"/>
</dbReference>
<dbReference type="InterPro" id="IPR036907">
    <property type="entry name" value="5'-Nucleotdase_C_sf"/>
</dbReference>
<gene>
    <name evidence="6" type="ORF">MNEG_0207</name>
</gene>
<dbReference type="AlphaFoldDB" id="A0A0D2KCF0"/>
<evidence type="ECO:0000256" key="2">
    <source>
        <dbReference type="ARBA" id="ARBA00022729"/>
    </source>
</evidence>
<evidence type="ECO:0000313" key="6">
    <source>
        <dbReference type="EMBL" id="KIZ07738.1"/>
    </source>
</evidence>
<dbReference type="Pfam" id="PF00149">
    <property type="entry name" value="Metallophos"/>
    <property type="match status" value="1"/>
</dbReference>
<dbReference type="PROSITE" id="PS00785">
    <property type="entry name" value="5_NUCLEOTIDASE_1"/>
    <property type="match status" value="1"/>
</dbReference>
<dbReference type="Gene3D" id="3.90.780.10">
    <property type="entry name" value="5'-Nucleotidase, C-terminal domain"/>
    <property type="match status" value="1"/>
</dbReference>
<dbReference type="GO" id="GO:0046872">
    <property type="term" value="F:metal ion binding"/>
    <property type="evidence" value="ECO:0007669"/>
    <property type="project" value="InterPro"/>
</dbReference>
<dbReference type="Gene3D" id="2.60.120.260">
    <property type="entry name" value="Galactose-binding domain-like"/>
    <property type="match status" value="1"/>
</dbReference>
<dbReference type="Proteomes" id="UP000054498">
    <property type="component" value="Unassembled WGS sequence"/>
</dbReference>
<keyword evidence="3 6" id="KW-0378">Hydrolase</keyword>
<keyword evidence="3" id="KW-0547">Nucleotide-binding</keyword>
<dbReference type="STRING" id="145388.A0A0D2KCF0"/>
<feature type="domain" description="Calcineurin-like phosphoesterase" evidence="4">
    <location>
        <begin position="27"/>
        <end position="256"/>
    </location>
</feature>
<dbReference type="PANTHER" id="PTHR11575:SF24">
    <property type="entry name" value="5'-NUCLEOTIDASE"/>
    <property type="match status" value="1"/>
</dbReference>
<dbReference type="InterPro" id="IPR008334">
    <property type="entry name" value="5'-Nucleotdase_C"/>
</dbReference>
<evidence type="ECO:0000259" key="5">
    <source>
        <dbReference type="Pfam" id="PF02872"/>
    </source>
</evidence>
<reference evidence="6 7" key="1">
    <citation type="journal article" date="2013" name="BMC Genomics">
        <title>Reconstruction of the lipid metabolism for the microalga Monoraphidium neglectum from its genome sequence reveals characteristics suitable for biofuel production.</title>
        <authorList>
            <person name="Bogen C."/>
            <person name="Al-Dilaimi A."/>
            <person name="Albersmeier A."/>
            <person name="Wichmann J."/>
            <person name="Grundmann M."/>
            <person name="Rupp O."/>
            <person name="Lauersen K.J."/>
            <person name="Blifernez-Klassen O."/>
            <person name="Kalinowski J."/>
            <person name="Goesmann A."/>
            <person name="Mussgnug J.H."/>
            <person name="Kruse O."/>
        </authorList>
    </citation>
    <scope>NUCLEOTIDE SEQUENCE [LARGE SCALE GENOMIC DNA]</scope>
    <source>
        <strain evidence="6 7">SAG 48.87</strain>
    </source>
</reference>